<dbReference type="SUPFAM" id="SSF158472">
    <property type="entry name" value="HAMP domain-like"/>
    <property type="match status" value="1"/>
</dbReference>
<dbReference type="Gene3D" id="3.30.565.10">
    <property type="entry name" value="Histidine kinase-like ATPase, C-terminal domain"/>
    <property type="match status" value="1"/>
</dbReference>
<evidence type="ECO:0000259" key="6">
    <source>
        <dbReference type="PROSITE" id="PS50885"/>
    </source>
</evidence>
<dbReference type="EMBL" id="QTJW01000017">
    <property type="protein sequence ID" value="RGD68353.1"/>
    <property type="molecule type" value="Genomic_DNA"/>
</dbReference>
<feature type="domain" description="HAMP" evidence="6">
    <location>
        <begin position="324"/>
        <end position="376"/>
    </location>
</feature>
<feature type="transmembrane region" description="Helical" evidence="5">
    <location>
        <begin position="297"/>
        <end position="319"/>
    </location>
</feature>
<feature type="transmembrane region" description="Helical" evidence="5">
    <location>
        <begin position="36"/>
        <end position="60"/>
    </location>
</feature>
<evidence type="ECO:0000256" key="3">
    <source>
        <dbReference type="ARBA" id="ARBA00022679"/>
    </source>
</evidence>
<keyword evidence="2" id="KW-0597">Phosphoprotein</keyword>
<comment type="caution">
    <text evidence="7">The sequence shown here is derived from an EMBL/GenBank/DDBJ whole genome shotgun (WGS) entry which is preliminary data.</text>
</comment>
<keyword evidence="4" id="KW-0418">Kinase</keyword>
<accession>A0A3E3DGI2</accession>
<evidence type="ECO:0000256" key="4">
    <source>
        <dbReference type="ARBA" id="ARBA00022777"/>
    </source>
</evidence>
<comment type="subcellular location">
    <subcellularLocation>
        <location evidence="1">Membrane</location>
    </subcellularLocation>
</comment>
<dbReference type="AlphaFoldDB" id="A0A3E3DGI2"/>
<keyword evidence="5" id="KW-0472">Membrane</keyword>
<keyword evidence="5" id="KW-0812">Transmembrane</keyword>
<dbReference type="InterPro" id="IPR003594">
    <property type="entry name" value="HATPase_dom"/>
</dbReference>
<dbReference type="OrthoDB" id="9809348at2"/>
<evidence type="ECO:0000256" key="1">
    <source>
        <dbReference type="ARBA" id="ARBA00004370"/>
    </source>
</evidence>
<dbReference type="CDD" id="cd06225">
    <property type="entry name" value="HAMP"/>
    <property type="match status" value="1"/>
</dbReference>
<dbReference type="PANTHER" id="PTHR34220:SF9">
    <property type="entry name" value="SIGNAL TRANSDUCTION HISTIDINE KINASE INTERNAL REGION DOMAIN-CONTAINING PROTEIN"/>
    <property type="match status" value="1"/>
</dbReference>
<evidence type="ECO:0000313" key="7">
    <source>
        <dbReference type="EMBL" id="RGD68353.1"/>
    </source>
</evidence>
<sequence length="610" mass="70054">MNIKDKRPEGFWLRKLHRIIDRIAERLNDYRVEKKLVILYVCCVLFPLIITDSVILAVIVSADRASSQYEMQNISSAMKYNLTSTVDKAVTVANNIYTNPYLSNYLNHEYETPLEYYEAYLDVLRNTLLIGGMTAYGTELTLYTDNDTIINGAPFTKLDDSVRSSGWYRHLMESGQDRILYIYYDEDQIPTINAKRKVSLIRKLNFYQRDGCEKLVKLDLDYLGLVSDTVKMNYEAPVYVCSGGSILLSNEGHSSIGMQFERFEEEKRVGYEESFTIYGQDITVYVLNKAGNVLQPIWNNAPLILFLILVNAVLPWFFMRIINRSFTGRLQELSGLFEQAEDENLQEIENVRGKDEIGTLMWNYNRMAARINDLIQTVYVDKLKEQEINIARQNAELLALHSQINPHFLFNALESIRMHSLLKREDETAHMVEKLATMERQYVDWGTDFVTIGEEMGFVEAYLELQKYRFGDRLSYSLEVDEACRGFRIPRLTLVTFAENACVHGIESKSTPGWIFVRVFTEGEFLCLEVEDTGNGITEPFLSELREKMASAGIASLKKTGSVGIMNACLRLRMMTKDQAKFELESEERVGTIVTVKIPLSCMYGEGRGN</sequence>
<dbReference type="InterPro" id="IPR010559">
    <property type="entry name" value="Sig_transdc_His_kin_internal"/>
</dbReference>
<dbReference type="InterPro" id="IPR036890">
    <property type="entry name" value="HATPase_C_sf"/>
</dbReference>
<dbReference type="PROSITE" id="PS50885">
    <property type="entry name" value="HAMP"/>
    <property type="match status" value="1"/>
</dbReference>
<dbReference type="InterPro" id="IPR003660">
    <property type="entry name" value="HAMP_dom"/>
</dbReference>
<organism evidence="7 8">
    <name type="scientific">Hungatella hathewayi</name>
    <dbReference type="NCBI Taxonomy" id="154046"/>
    <lineage>
        <taxon>Bacteria</taxon>
        <taxon>Bacillati</taxon>
        <taxon>Bacillota</taxon>
        <taxon>Clostridia</taxon>
        <taxon>Lachnospirales</taxon>
        <taxon>Lachnospiraceae</taxon>
        <taxon>Hungatella</taxon>
    </lineage>
</organism>
<dbReference type="Pfam" id="PF02518">
    <property type="entry name" value="HATPase_c"/>
    <property type="match status" value="1"/>
</dbReference>
<gene>
    <name evidence="7" type="ORF">DWX31_22860</name>
</gene>
<evidence type="ECO:0000256" key="2">
    <source>
        <dbReference type="ARBA" id="ARBA00022553"/>
    </source>
</evidence>
<dbReference type="GO" id="GO:0000155">
    <property type="term" value="F:phosphorelay sensor kinase activity"/>
    <property type="evidence" value="ECO:0007669"/>
    <property type="project" value="InterPro"/>
</dbReference>
<protein>
    <submittedName>
        <fullName evidence="7">HAMP domain-containing protein</fullName>
    </submittedName>
</protein>
<dbReference type="RefSeq" id="WP_051364645.1">
    <property type="nucleotide sequence ID" value="NZ_QTJW01000017.1"/>
</dbReference>
<name>A0A3E3DGI2_9FIRM</name>
<reference evidence="7 8" key="1">
    <citation type="submission" date="2018-08" db="EMBL/GenBank/DDBJ databases">
        <title>A genome reference for cultivated species of the human gut microbiota.</title>
        <authorList>
            <person name="Zou Y."/>
            <person name="Xue W."/>
            <person name="Luo G."/>
        </authorList>
    </citation>
    <scope>NUCLEOTIDE SEQUENCE [LARGE SCALE GENOMIC DNA]</scope>
    <source>
        <strain evidence="7 8">AF19-13AC</strain>
    </source>
</reference>
<dbReference type="SUPFAM" id="SSF55874">
    <property type="entry name" value="ATPase domain of HSP90 chaperone/DNA topoisomerase II/histidine kinase"/>
    <property type="match status" value="1"/>
</dbReference>
<keyword evidence="3" id="KW-0808">Transferase</keyword>
<evidence type="ECO:0000256" key="5">
    <source>
        <dbReference type="SAM" id="Phobius"/>
    </source>
</evidence>
<dbReference type="GO" id="GO:0016020">
    <property type="term" value="C:membrane"/>
    <property type="evidence" value="ECO:0007669"/>
    <property type="project" value="UniProtKB-SubCell"/>
</dbReference>
<evidence type="ECO:0000313" key="8">
    <source>
        <dbReference type="Proteomes" id="UP000261023"/>
    </source>
</evidence>
<dbReference type="Proteomes" id="UP000261023">
    <property type="component" value="Unassembled WGS sequence"/>
</dbReference>
<dbReference type="Pfam" id="PF06580">
    <property type="entry name" value="His_kinase"/>
    <property type="match status" value="1"/>
</dbReference>
<dbReference type="PANTHER" id="PTHR34220">
    <property type="entry name" value="SENSOR HISTIDINE KINASE YPDA"/>
    <property type="match status" value="1"/>
</dbReference>
<proteinExistence type="predicted"/>
<dbReference type="Gene3D" id="6.10.340.10">
    <property type="match status" value="1"/>
</dbReference>
<dbReference type="InterPro" id="IPR050640">
    <property type="entry name" value="Bact_2-comp_sensor_kinase"/>
</dbReference>
<keyword evidence="5" id="KW-1133">Transmembrane helix</keyword>